<organism evidence="2 3">
    <name type="scientific">Trifolium medium</name>
    <dbReference type="NCBI Taxonomy" id="97028"/>
    <lineage>
        <taxon>Eukaryota</taxon>
        <taxon>Viridiplantae</taxon>
        <taxon>Streptophyta</taxon>
        <taxon>Embryophyta</taxon>
        <taxon>Tracheophyta</taxon>
        <taxon>Spermatophyta</taxon>
        <taxon>Magnoliopsida</taxon>
        <taxon>eudicotyledons</taxon>
        <taxon>Gunneridae</taxon>
        <taxon>Pentapetalae</taxon>
        <taxon>rosids</taxon>
        <taxon>fabids</taxon>
        <taxon>Fabales</taxon>
        <taxon>Fabaceae</taxon>
        <taxon>Papilionoideae</taxon>
        <taxon>50 kb inversion clade</taxon>
        <taxon>NPAAA clade</taxon>
        <taxon>Hologalegina</taxon>
        <taxon>IRL clade</taxon>
        <taxon>Trifolieae</taxon>
        <taxon>Trifolium</taxon>
    </lineage>
</organism>
<reference evidence="2 3" key="1">
    <citation type="journal article" date="2018" name="Front. Plant Sci.">
        <title>Red Clover (Trifolium pratense) and Zigzag Clover (T. medium) - A Picture of Genomic Similarities and Differences.</title>
        <authorList>
            <person name="Dluhosova J."/>
            <person name="Istvanek J."/>
            <person name="Nedelnik J."/>
            <person name="Repkova J."/>
        </authorList>
    </citation>
    <scope>NUCLEOTIDE SEQUENCE [LARGE SCALE GENOMIC DNA]</scope>
    <source>
        <strain evidence="3">cv. 10/8</strain>
        <tissue evidence="2">Leaf</tissue>
    </source>
</reference>
<feature type="non-terminal residue" evidence="2">
    <location>
        <position position="1"/>
    </location>
</feature>
<sequence>TKLELCLKLCQSKPASGEGSTASNAPPAKQEGYYPFPGTEHSI</sequence>
<accession>A0A392RTU7</accession>
<protein>
    <submittedName>
        <fullName evidence="2">Uncharacterized protein</fullName>
    </submittedName>
</protein>
<proteinExistence type="predicted"/>
<dbReference type="EMBL" id="LXQA010268839">
    <property type="protein sequence ID" value="MCI39567.1"/>
    <property type="molecule type" value="Genomic_DNA"/>
</dbReference>
<evidence type="ECO:0000313" key="3">
    <source>
        <dbReference type="Proteomes" id="UP000265520"/>
    </source>
</evidence>
<keyword evidence="3" id="KW-1185">Reference proteome</keyword>
<dbReference type="Proteomes" id="UP000265520">
    <property type="component" value="Unassembled WGS sequence"/>
</dbReference>
<feature type="region of interest" description="Disordered" evidence="1">
    <location>
        <begin position="13"/>
        <end position="43"/>
    </location>
</feature>
<evidence type="ECO:0000256" key="1">
    <source>
        <dbReference type="SAM" id="MobiDB-lite"/>
    </source>
</evidence>
<evidence type="ECO:0000313" key="2">
    <source>
        <dbReference type="EMBL" id="MCI39567.1"/>
    </source>
</evidence>
<comment type="caution">
    <text evidence="2">The sequence shown here is derived from an EMBL/GenBank/DDBJ whole genome shotgun (WGS) entry which is preliminary data.</text>
</comment>
<name>A0A392RTU7_9FABA</name>
<dbReference type="AlphaFoldDB" id="A0A392RTU7"/>